<sequence>MTEETKSSWLEHGTGILDAYYDNIENVQLKSKMNNERPVVRSEKFRKRDGKFNQVNINDYGDPLYEIGLVNNWVMVITSRGGKFYHNKVTAVSKWVIYDEIEQDEELRAKIQDLDKADMLLLIAKARGLRLQVKDENYLSQKYLVKETETKPVAVAVSSSSSSSKCDESGIESGSDSKKNLKEEKFFTTEPLVLGYGSSSEEDSEEEEEKEEKEEEDSLEETADIDSDSVSSDNEGINFSDFETDIDSTSRDEFKSLLDDLGINPYSSFDLEIDKLIEQPRFLVVDNNKQRKAIFDEWCKEKLALTAAAAQSQAAPLEQHQEEDYNEFLANNPILQYIEYLNSKIPKLKKKLYYIEFRRKFKSEFSHIDLSDKEKENFYREYTILYYSCCGKNSGNSLNLNSKDLNKANLGAAQPTQNSTQLAPPQSVESAEHERTAHLTHSKKLSQSTVAPAPVLPVAPTTSTISAVSTVTEKLIQKYFPFTKEEIYHRLKTFHTQNPSH</sequence>
<dbReference type="Proteomes" id="UP000094236">
    <property type="component" value="Unassembled WGS sequence"/>
</dbReference>
<feature type="compositionally biased region" description="Polar residues" evidence="2">
    <location>
        <begin position="228"/>
        <end position="237"/>
    </location>
</feature>
<proteinExistence type="predicted"/>
<dbReference type="InterPro" id="IPR045148">
    <property type="entry name" value="TCRG1-like"/>
</dbReference>
<dbReference type="Gene3D" id="1.10.10.440">
    <property type="entry name" value="FF domain"/>
    <property type="match status" value="1"/>
</dbReference>
<name>A0A1E4U0T2_PACTA</name>
<evidence type="ECO:0000256" key="1">
    <source>
        <dbReference type="ARBA" id="ARBA00022737"/>
    </source>
</evidence>
<dbReference type="OrthoDB" id="410044at2759"/>
<dbReference type="GO" id="GO:0070063">
    <property type="term" value="F:RNA polymerase binding"/>
    <property type="evidence" value="ECO:0007669"/>
    <property type="project" value="InterPro"/>
</dbReference>
<dbReference type="SUPFAM" id="SSF81698">
    <property type="entry name" value="FF domain"/>
    <property type="match status" value="1"/>
</dbReference>
<organism evidence="4 5">
    <name type="scientific">Pachysolen tannophilus NRRL Y-2460</name>
    <dbReference type="NCBI Taxonomy" id="669874"/>
    <lineage>
        <taxon>Eukaryota</taxon>
        <taxon>Fungi</taxon>
        <taxon>Dikarya</taxon>
        <taxon>Ascomycota</taxon>
        <taxon>Saccharomycotina</taxon>
        <taxon>Pichiomycetes</taxon>
        <taxon>Pachysolenaceae</taxon>
        <taxon>Pachysolen</taxon>
    </lineage>
</organism>
<dbReference type="AlphaFoldDB" id="A0A1E4U0T2"/>
<protein>
    <recommendedName>
        <fullName evidence="3">FF domain-containing protein</fullName>
    </recommendedName>
</protein>
<dbReference type="GO" id="GO:0003712">
    <property type="term" value="F:transcription coregulator activity"/>
    <property type="evidence" value="ECO:0007669"/>
    <property type="project" value="TreeGrafter"/>
</dbReference>
<gene>
    <name evidence="4" type="ORF">PACTADRAFT_47510</name>
</gene>
<dbReference type="GO" id="GO:0005634">
    <property type="term" value="C:nucleus"/>
    <property type="evidence" value="ECO:0007669"/>
    <property type="project" value="TreeGrafter"/>
</dbReference>
<feature type="region of interest" description="Disordered" evidence="2">
    <location>
        <begin position="156"/>
        <end position="177"/>
    </location>
</feature>
<dbReference type="STRING" id="669874.A0A1E4U0T2"/>
<evidence type="ECO:0000313" key="4">
    <source>
        <dbReference type="EMBL" id="ODV97633.1"/>
    </source>
</evidence>
<accession>A0A1E4U0T2</accession>
<feature type="compositionally biased region" description="Acidic residues" evidence="2">
    <location>
        <begin position="200"/>
        <end position="227"/>
    </location>
</feature>
<feature type="domain" description="FF" evidence="3">
    <location>
        <begin position="246"/>
        <end position="301"/>
    </location>
</feature>
<dbReference type="InterPro" id="IPR036517">
    <property type="entry name" value="FF_domain_sf"/>
</dbReference>
<keyword evidence="1" id="KW-0677">Repeat</keyword>
<feature type="compositionally biased region" description="Polar residues" evidence="2">
    <location>
        <begin position="414"/>
        <end position="429"/>
    </location>
</feature>
<dbReference type="SMART" id="SM00441">
    <property type="entry name" value="FF"/>
    <property type="match status" value="1"/>
</dbReference>
<evidence type="ECO:0000313" key="5">
    <source>
        <dbReference type="Proteomes" id="UP000094236"/>
    </source>
</evidence>
<dbReference type="PROSITE" id="PS51676">
    <property type="entry name" value="FF"/>
    <property type="match status" value="1"/>
</dbReference>
<evidence type="ECO:0000259" key="3">
    <source>
        <dbReference type="PROSITE" id="PS51676"/>
    </source>
</evidence>
<evidence type="ECO:0000256" key="2">
    <source>
        <dbReference type="SAM" id="MobiDB-lite"/>
    </source>
</evidence>
<dbReference type="EMBL" id="KV454011">
    <property type="protein sequence ID" value="ODV97633.1"/>
    <property type="molecule type" value="Genomic_DNA"/>
</dbReference>
<keyword evidence="5" id="KW-1185">Reference proteome</keyword>
<dbReference type="PANTHER" id="PTHR15377">
    <property type="entry name" value="TRANSCRIPTION ELONGATION REGULATOR 1"/>
    <property type="match status" value="1"/>
</dbReference>
<dbReference type="Pfam" id="PF01846">
    <property type="entry name" value="FF"/>
    <property type="match status" value="1"/>
</dbReference>
<dbReference type="PANTHER" id="PTHR15377:SF3">
    <property type="entry name" value="WW DOMAIN-CONTAINING PROTEIN"/>
    <property type="match status" value="1"/>
</dbReference>
<feature type="region of interest" description="Disordered" evidence="2">
    <location>
        <begin position="195"/>
        <end position="244"/>
    </location>
</feature>
<reference evidence="5" key="1">
    <citation type="submission" date="2016-05" db="EMBL/GenBank/DDBJ databases">
        <title>Comparative genomics of biotechnologically important yeasts.</title>
        <authorList>
            <consortium name="DOE Joint Genome Institute"/>
            <person name="Riley R."/>
            <person name="Haridas S."/>
            <person name="Wolfe K.H."/>
            <person name="Lopes M.R."/>
            <person name="Hittinger C.T."/>
            <person name="Goker M."/>
            <person name="Salamov A."/>
            <person name="Wisecaver J."/>
            <person name="Long T.M."/>
            <person name="Aerts A.L."/>
            <person name="Barry K."/>
            <person name="Choi C."/>
            <person name="Clum A."/>
            <person name="Coughlan A.Y."/>
            <person name="Deshpande S."/>
            <person name="Douglass A.P."/>
            <person name="Hanson S.J."/>
            <person name="Klenk H.-P."/>
            <person name="Labutti K."/>
            <person name="Lapidus A."/>
            <person name="Lindquist E."/>
            <person name="Lipzen A."/>
            <person name="Meier-Kolthoff J.P."/>
            <person name="Ohm R.A."/>
            <person name="Otillar R.P."/>
            <person name="Pangilinan J."/>
            <person name="Peng Y."/>
            <person name="Rokas A."/>
            <person name="Rosa C.A."/>
            <person name="Scheuner C."/>
            <person name="Sibirny A.A."/>
            <person name="Slot J.C."/>
            <person name="Stielow J.B."/>
            <person name="Sun H."/>
            <person name="Kurtzman C.P."/>
            <person name="Blackwell M."/>
            <person name="Grigoriev I.V."/>
            <person name="Jeffries T.W."/>
        </authorList>
    </citation>
    <scope>NUCLEOTIDE SEQUENCE [LARGE SCALE GENOMIC DNA]</scope>
    <source>
        <strain evidence="5">NRRL Y-2460</strain>
    </source>
</reference>
<dbReference type="InterPro" id="IPR002713">
    <property type="entry name" value="FF_domain"/>
</dbReference>
<feature type="region of interest" description="Disordered" evidence="2">
    <location>
        <begin position="412"/>
        <end position="448"/>
    </location>
</feature>